<proteinExistence type="predicted"/>
<dbReference type="Gene3D" id="3.40.50.1110">
    <property type="entry name" value="SGNH hydrolase"/>
    <property type="match status" value="1"/>
</dbReference>
<dbReference type="InterPro" id="IPR036514">
    <property type="entry name" value="SGNH_hydro_sf"/>
</dbReference>
<gene>
    <name evidence="2" type="ORF">JJ685_19605</name>
</gene>
<comment type="caution">
    <text evidence="2">The sequence shown here is derived from an EMBL/GenBank/DDBJ whole genome shotgun (WGS) entry which is preliminary data.</text>
</comment>
<dbReference type="EMBL" id="JAEQNE010000005">
    <property type="protein sequence ID" value="MBL0393353.1"/>
    <property type="molecule type" value="Genomic_DNA"/>
</dbReference>
<keyword evidence="3" id="KW-1185">Reference proteome</keyword>
<evidence type="ECO:0000313" key="3">
    <source>
        <dbReference type="Proteomes" id="UP000599109"/>
    </source>
</evidence>
<evidence type="ECO:0000313" key="2">
    <source>
        <dbReference type="EMBL" id="MBL0393353.1"/>
    </source>
</evidence>
<feature type="chain" id="PRO_5037350220" evidence="1">
    <location>
        <begin position="21"/>
        <end position="395"/>
    </location>
</feature>
<protein>
    <submittedName>
        <fullName evidence="2">Phospholipase</fullName>
    </submittedName>
</protein>
<feature type="signal peptide" evidence="1">
    <location>
        <begin position="1"/>
        <end position="20"/>
    </location>
</feature>
<dbReference type="InterPro" id="IPR001087">
    <property type="entry name" value="GDSL"/>
</dbReference>
<dbReference type="GO" id="GO:0016788">
    <property type="term" value="F:hydrolase activity, acting on ester bonds"/>
    <property type="evidence" value="ECO:0007669"/>
    <property type="project" value="InterPro"/>
</dbReference>
<sequence length="395" mass="39936">MQTGRSPLLAVLAAAVALLAGCGGGDDPAGPKVAISRVVVAGDSLADVGTFGGVKFTVQNSADPANGFPVFPQIVAQNFGVNSQCNFFVFTGATFAPNSRAGCTNFAIGGGRIRNPDAGGGQASPQSVVFQLGAAAQAVGGTYSATDLVLVDGGGNDSGDLLTAFLGAAADPQGQGGQRYAAFLAQQLDPATIAATLPQPNGAATAAVLYMQKLADTYSGAVKANALDRGATHVAVLDMPDITLTPRIQAVFTQVVAPANGGGAAGAAAAAQVQALMRQWTDAFNARLRADVGADARVMVVPFNADFTEEVTHPVDFALSNVTTPACAVVGVTFFDSPAQAARCTSAALDANPPAGLAPGWWQSWTFSDGFHPTPYGHRLLAASTSRALARAGWL</sequence>
<keyword evidence="1" id="KW-0732">Signal</keyword>
<dbReference type="AlphaFoldDB" id="A0A936Z1I0"/>
<dbReference type="RefSeq" id="WP_201676023.1">
    <property type="nucleotide sequence ID" value="NZ_JAEQNE010000005.1"/>
</dbReference>
<accession>A0A936Z1I0</accession>
<organism evidence="2 3">
    <name type="scientific">Ramlibacter monticola</name>
    <dbReference type="NCBI Taxonomy" id="1926872"/>
    <lineage>
        <taxon>Bacteria</taxon>
        <taxon>Pseudomonadati</taxon>
        <taxon>Pseudomonadota</taxon>
        <taxon>Betaproteobacteria</taxon>
        <taxon>Burkholderiales</taxon>
        <taxon>Comamonadaceae</taxon>
        <taxon>Ramlibacter</taxon>
    </lineage>
</organism>
<dbReference type="SUPFAM" id="SSF52266">
    <property type="entry name" value="SGNH hydrolase"/>
    <property type="match status" value="1"/>
</dbReference>
<reference evidence="2 3" key="1">
    <citation type="journal article" date="2017" name="Int. J. Syst. Evol. Microbiol.">
        <title>Ramlibacter monticola sp. nov., isolated from forest soil.</title>
        <authorList>
            <person name="Chaudhary D.K."/>
            <person name="Kim J."/>
        </authorList>
    </citation>
    <scope>NUCLEOTIDE SEQUENCE [LARGE SCALE GENOMIC DNA]</scope>
    <source>
        <strain evidence="2 3">KACC 19175</strain>
    </source>
</reference>
<dbReference type="Proteomes" id="UP000599109">
    <property type="component" value="Unassembled WGS sequence"/>
</dbReference>
<evidence type="ECO:0000256" key="1">
    <source>
        <dbReference type="SAM" id="SignalP"/>
    </source>
</evidence>
<dbReference type="PROSITE" id="PS51257">
    <property type="entry name" value="PROKAR_LIPOPROTEIN"/>
    <property type="match status" value="1"/>
</dbReference>
<dbReference type="Pfam" id="PF00657">
    <property type="entry name" value="Lipase_GDSL"/>
    <property type="match status" value="1"/>
</dbReference>
<name>A0A936Z1I0_9BURK</name>